<reference evidence="1" key="2">
    <citation type="submission" date="2017-10" db="EMBL/GenBank/DDBJ databases">
        <title>Ladona fulva Genome sequencing and assembly.</title>
        <authorList>
            <person name="Murali S."/>
            <person name="Richards S."/>
            <person name="Bandaranaike D."/>
            <person name="Bellair M."/>
            <person name="Blankenburg K."/>
            <person name="Chao H."/>
            <person name="Dinh H."/>
            <person name="Doddapaneni H."/>
            <person name="Dugan-Rocha S."/>
            <person name="Elkadiri S."/>
            <person name="Gnanaolivu R."/>
            <person name="Hernandez B."/>
            <person name="Skinner E."/>
            <person name="Javaid M."/>
            <person name="Lee S."/>
            <person name="Li M."/>
            <person name="Ming W."/>
            <person name="Munidasa M."/>
            <person name="Muniz J."/>
            <person name="Nguyen L."/>
            <person name="Hughes D."/>
            <person name="Osuji N."/>
            <person name="Pu L.-L."/>
            <person name="Puazo M."/>
            <person name="Qu C."/>
            <person name="Quiroz J."/>
            <person name="Raj R."/>
            <person name="Weissenberger G."/>
            <person name="Xin Y."/>
            <person name="Zou X."/>
            <person name="Han Y."/>
            <person name="Worley K."/>
            <person name="Muzny D."/>
            <person name="Gibbs R."/>
        </authorList>
    </citation>
    <scope>NUCLEOTIDE SEQUENCE</scope>
    <source>
        <strain evidence="1">Sampled in the wild</strain>
    </source>
</reference>
<dbReference type="EMBL" id="KZ309033">
    <property type="protein sequence ID" value="KAG8236480.1"/>
    <property type="molecule type" value="Genomic_DNA"/>
</dbReference>
<organism evidence="1 2">
    <name type="scientific">Ladona fulva</name>
    <name type="common">Scarce chaser dragonfly</name>
    <name type="synonym">Libellula fulva</name>
    <dbReference type="NCBI Taxonomy" id="123851"/>
    <lineage>
        <taxon>Eukaryota</taxon>
        <taxon>Metazoa</taxon>
        <taxon>Ecdysozoa</taxon>
        <taxon>Arthropoda</taxon>
        <taxon>Hexapoda</taxon>
        <taxon>Insecta</taxon>
        <taxon>Pterygota</taxon>
        <taxon>Palaeoptera</taxon>
        <taxon>Odonata</taxon>
        <taxon>Epiprocta</taxon>
        <taxon>Anisoptera</taxon>
        <taxon>Libelluloidea</taxon>
        <taxon>Libellulidae</taxon>
        <taxon>Ladona</taxon>
    </lineage>
</organism>
<reference evidence="1" key="1">
    <citation type="submission" date="2013-04" db="EMBL/GenBank/DDBJ databases">
        <authorList>
            <person name="Qu J."/>
            <person name="Murali S.C."/>
            <person name="Bandaranaike D."/>
            <person name="Bellair M."/>
            <person name="Blankenburg K."/>
            <person name="Chao H."/>
            <person name="Dinh H."/>
            <person name="Doddapaneni H."/>
            <person name="Downs B."/>
            <person name="Dugan-Rocha S."/>
            <person name="Elkadiri S."/>
            <person name="Gnanaolivu R.D."/>
            <person name="Hernandez B."/>
            <person name="Javaid M."/>
            <person name="Jayaseelan J.C."/>
            <person name="Lee S."/>
            <person name="Li M."/>
            <person name="Ming W."/>
            <person name="Munidasa M."/>
            <person name="Muniz J."/>
            <person name="Nguyen L."/>
            <person name="Ongeri F."/>
            <person name="Osuji N."/>
            <person name="Pu L.-L."/>
            <person name="Puazo M."/>
            <person name="Qu C."/>
            <person name="Quiroz J."/>
            <person name="Raj R."/>
            <person name="Weissenberger G."/>
            <person name="Xin Y."/>
            <person name="Zou X."/>
            <person name="Han Y."/>
            <person name="Richards S."/>
            <person name="Worley K."/>
            <person name="Muzny D."/>
            <person name="Gibbs R."/>
        </authorList>
    </citation>
    <scope>NUCLEOTIDE SEQUENCE</scope>
    <source>
        <strain evidence="1">Sampled in the wild</strain>
    </source>
</reference>
<dbReference type="Proteomes" id="UP000792457">
    <property type="component" value="Unassembled WGS sequence"/>
</dbReference>
<sequence>MKKGDVAAFRKGKMLVLRWKDKKEVTLLSTVHRGSRSSYCTHLLSGSSSCCKCLNARHLLLWRASSDQVSSRCRSKQPDGEWGGELTAADDEDFVGVVGGDVVVVDDGVDIGGIGDGGILPVAIPSRPNIYSSKYSNGTMTSSSTRYIVFNHFQSSSEYFPYSTIPPKTSIRVPSTTKPYAAQPGGFRKRAESICPTMNNSDPFDQQFTCWIQEKENHQVTNCLSKVAAKLLDNKVAAVPMNPK</sequence>
<evidence type="ECO:0000313" key="1">
    <source>
        <dbReference type="EMBL" id="KAG8236480.1"/>
    </source>
</evidence>
<dbReference type="AlphaFoldDB" id="A0A8K0P5B1"/>
<evidence type="ECO:0000313" key="2">
    <source>
        <dbReference type="Proteomes" id="UP000792457"/>
    </source>
</evidence>
<protein>
    <submittedName>
        <fullName evidence="1">Uncharacterized protein</fullName>
    </submittedName>
</protein>
<name>A0A8K0P5B1_LADFU</name>
<keyword evidence="2" id="KW-1185">Reference proteome</keyword>
<comment type="caution">
    <text evidence="1">The sequence shown here is derived from an EMBL/GenBank/DDBJ whole genome shotgun (WGS) entry which is preliminary data.</text>
</comment>
<accession>A0A8K0P5B1</accession>
<proteinExistence type="predicted"/>
<gene>
    <name evidence="1" type="ORF">J437_LFUL016628</name>
</gene>